<dbReference type="InterPro" id="IPR025110">
    <property type="entry name" value="AMP-bd_C"/>
</dbReference>
<dbReference type="Gene3D" id="3.30.559.30">
    <property type="entry name" value="Nonribosomal peptide synthetase, condensation domain"/>
    <property type="match status" value="2"/>
</dbReference>
<dbReference type="GO" id="GO:0043041">
    <property type="term" value="P:amino acid activation for nonribosomal peptide biosynthetic process"/>
    <property type="evidence" value="ECO:0007669"/>
    <property type="project" value="TreeGrafter"/>
</dbReference>
<dbReference type="SUPFAM" id="SSF56801">
    <property type="entry name" value="Acetyl-CoA synthetase-like"/>
    <property type="match status" value="2"/>
</dbReference>
<dbReference type="PROSITE" id="PS50075">
    <property type="entry name" value="CARRIER"/>
    <property type="match status" value="3"/>
</dbReference>
<dbReference type="InterPro" id="IPR009081">
    <property type="entry name" value="PP-bd_ACP"/>
</dbReference>
<dbReference type="InterPro" id="IPR042099">
    <property type="entry name" value="ANL_N_sf"/>
</dbReference>
<proteinExistence type="predicted"/>
<dbReference type="CDD" id="cd05930">
    <property type="entry name" value="A_NRPS"/>
    <property type="match status" value="1"/>
</dbReference>
<dbReference type="GO" id="GO:0044550">
    <property type="term" value="P:secondary metabolite biosynthetic process"/>
    <property type="evidence" value="ECO:0007669"/>
    <property type="project" value="TreeGrafter"/>
</dbReference>
<dbReference type="Pfam" id="PF13193">
    <property type="entry name" value="AMP-binding_C"/>
    <property type="match status" value="1"/>
</dbReference>
<evidence type="ECO:0000256" key="1">
    <source>
        <dbReference type="ARBA" id="ARBA00022450"/>
    </source>
</evidence>
<dbReference type="SUPFAM" id="SSF51905">
    <property type="entry name" value="FAD/NAD(P)-binding domain"/>
    <property type="match status" value="1"/>
</dbReference>
<dbReference type="InterPro" id="IPR045851">
    <property type="entry name" value="AMP-bd_C_sf"/>
</dbReference>
<evidence type="ECO:0000259" key="3">
    <source>
        <dbReference type="PROSITE" id="PS50075"/>
    </source>
</evidence>
<dbReference type="GO" id="GO:0031177">
    <property type="term" value="F:phosphopantetheine binding"/>
    <property type="evidence" value="ECO:0007669"/>
    <property type="project" value="TreeGrafter"/>
</dbReference>
<keyword evidence="1" id="KW-0596">Phosphopantetheine</keyword>
<dbReference type="EMBL" id="CAJNOJ010000278">
    <property type="protein sequence ID" value="CAF1364062.1"/>
    <property type="molecule type" value="Genomic_DNA"/>
</dbReference>
<dbReference type="SUPFAM" id="SSF54373">
    <property type="entry name" value="FAD-linked reductases, C-terminal domain"/>
    <property type="match status" value="1"/>
</dbReference>
<dbReference type="SUPFAM" id="SSF47336">
    <property type="entry name" value="ACP-like"/>
    <property type="match status" value="3"/>
</dbReference>
<protein>
    <recommendedName>
        <fullName evidence="3">Carrier domain-containing protein</fullName>
    </recommendedName>
</protein>
<organism evidence="4 5">
    <name type="scientific">Adineta ricciae</name>
    <name type="common">Rotifer</name>
    <dbReference type="NCBI Taxonomy" id="249248"/>
    <lineage>
        <taxon>Eukaryota</taxon>
        <taxon>Metazoa</taxon>
        <taxon>Spiralia</taxon>
        <taxon>Gnathifera</taxon>
        <taxon>Rotifera</taxon>
        <taxon>Eurotatoria</taxon>
        <taxon>Bdelloidea</taxon>
        <taxon>Adinetida</taxon>
        <taxon>Adinetidae</taxon>
        <taxon>Adineta</taxon>
    </lineage>
</organism>
<dbReference type="Gene3D" id="3.30.300.30">
    <property type="match status" value="2"/>
</dbReference>
<dbReference type="PROSITE" id="PS00455">
    <property type="entry name" value="AMP_BINDING"/>
    <property type="match status" value="2"/>
</dbReference>
<evidence type="ECO:0000256" key="2">
    <source>
        <dbReference type="ARBA" id="ARBA00022553"/>
    </source>
</evidence>
<keyword evidence="2" id="KW-0597">Phosphoprotein</keyword>
<name>A0A815IC86_ADIRI</name>
<dbReference type="Pfam" id="PF00501">
    <property type="entry name" value="AMP-binding"/>
    <property type="match status" value="2"/>
</dbReference>
<dbReference type="OrthoDB" id="10253869at2759"/>
<gene>
    <name evidence="4" type="ORF">EDS130_LOCUS33993</name>
</gene>
<evidence type="ECO:0000313" key="5">
    <source>
        <dbReference type="Proteomes" id="UP000663852"/>
    </source>
</evidence>
<evidence type="ECO:0000313" key="4">
    <source>
        <dbReference type="EMBL" id="CAF1364062.1"/>
    </source>
</evidence>
<dbReference type="Pfam" id="PF01494">
    <property type="entry name" value="FAD_binding_3"/>
    <property type="match status" value="1"/>
</dbReference>
<comment type="caution">
    <text evidence="4">The sequence shown here is derived from an EMBL/GenBank/DDBJ whole genome shotgun (WGS) entry which is preliminary data.</text>
</comment>
<dbReference type="InterPro" id="IPR000873">
    <property type="entry name" value="AMP-dep_synth/lig_dom"/>
</dbReference>
<dbReference type="Gene3D" id="3.30.559.10">
    <property type="entry name" value="Chloramphenicol acetyltransferase-like domain"/>
    <property type="match status" value="2"/>
</dbReference>
<dbReference type="Proteomes" id="UP000663852">
    <property type="component" value="Unassembled WGS sequence"/>
</dbReference>
<feature type="domain" description="Carrier" evidence="3">
    <location>
        <begin position="1554"/>
        <end position="1632"/>
    </location>
</feature>
<dbReference type="InterPro" id="IPR020845">
    <property type="entry name" value="AMP-binding_CS"/>
</dbReference>
<dbReference type="Gene3D" id="3.40.50.12780">
    <property type="entry name" value="N-terminal domain of ligase-like"/>
    <property type="match status" value="2"/>
</dbReference>
<sequence>MAEVRPQKIALILDSQMWTYGELIEQVERITDYLQNLKIIRGQIIYQFVERSLEMVCGFLGIICSGGVYCPLNPTDSPSRLLSILEQIQSQYVFVHQLTFKQFPADMVKHVIFLEKILFPSSQTEDRNELPYCVEDGPAFIVCTSGTTGRPKAILHTHRSFAASNAAYIQWNATMYTVRDQVLQLATCTWILQLSEISLPLVVGGSVVLLRPGGHLDMSYLSKTLINQQVTTMIIGPAIIRALIDFLEISQQIDTFKYVLNICVTAEAINPPQWIKFLSYLNLPTTRINSQYGMSECNGVLGCQLFDVYNTTIPIGCPFVNVRCLLVSEQDDIIDKTNNSNQIGQLLIGGPTLFDGYLNDPERTNDILITIDNQIYLKTGDLARYNERGELVHAGRADFQIKIHGQRVETTEIEDTIMNWSRDQISGCLVIKSPQNKDSLVAYIVSHSPDLNIEEIRNHCRQHLRQYMVPSHIIILHKFPLNSNGKIDRKQLPTPSLLNNVQIVDKPISELEDQIHKLWCNVLQLNSVPRYANCFALGGSSLTLIQFFNYYQFHFGLDMQLNVLDFFLTPTIADHVQLLQNSRPKLKTIWTPLHLIQGTASFAQTRLWMDEQVRFHEEVSVFNELLIYQLKSLSSFSIERLRQGLRLVVDKNPILRTAVAFDQDRLTQKILPLSSEHYPIQVTRVTTNIEIETIFYNEETNRSLFKLEQGKVFRCHLLLQSSAKDLRRDDMIIFNFHHIAVDGNSIQVFINNLRQVLLTGKLSNDENERLTYLDYSQYERLEDWSIARQYWKEILTSVHPSIQQENYSVKTGRGYTITFDLDRMIVKSLNQFITQSNLTLFQVGLAAFFVFLFKLSNNDQLEFCTGIVAANRSQYELEHLLGFFVNTIPFFVEIHPFESFREFCQRIQQNWLEIFPHSNFPYQEMVKLNPHLRSSFLQTLFLIDTKIDNTEQNIEIDPENSLHFIDRRIFTGNIAKFDLVCSIFEHRRNETISVTFNASLDMYDQTTISTMSQRFHWLLNRLFLFPGNGISEYSLLLPDEQLLMKTLNNTQISSPSFSSIRHKFTDQITKYSQKLAIELDKQSLTYAELLYYTQSLSLNLLSFTTPGDIICQCVERSLFMVIGIMAIEMIGCVYCPLSPGDPEYRLNTLIRQTKSRVILTDWLTMSKFSDAEFLLINLESVLYSDNDDIDCLSCIRIARESIAYIIFTSGSTGIPKSVQVRHDNLIGCIHSLSSIDLINNKDTVVQMAQCSYDVHLQEILGTLLIGASLIMLHPQGNLHVDYLLRTLSEKQISYLQSVPSYLNNLSEFPLESHISTLRNLDIGGDVSRMSLIKRLFSHLFKNAHVWNTYGPSETTIDCTYHLVDVRKDQETVPIGLPIPNYRCLILDEYFQPCIVGRIGELIVTGVGVFTGYFQRDDLTKDAFIEIDDEIFYKTGDIVRMDQNGFLHYQNRKDDQIKFHGQRIEPGEIQQCLLNTTISSCIVTKENDYLVAYVESSDMTENELYEHCRSHLPVHMIPSVFVILERFPWNDNGKIDRKSLPPAEFRNTINLELKRPNTRIETIVHQLWCDIFHRDEIPIDSNIFSIGGHSLLLMRLFYRYQTTFKLEINSLSITSFFAHSTIVDHSRLISQAIFTKNNDEQSWFALHLTEAKATFAQERVFLDEQIRFPSKHHNVMNVIPLVYRISSTDQNLSIDRLHRALHAVIAKHRVLCTGFHLDLHGMIIQHCFNINDQETYGFSVVNVNNDLETDGIMKEIINRCDLFDLSKGRVLCCHVIRRHNEDTLKMDDLIIFTIHHLVFDGISVSVFLNDLSFACANDDPSLSMGENLLQCIDTSVYERLIDMTQSRHFWYSQLKDYNFTRSLSLPVDRHCLSTDYRSGSQSATQIYFDDEISREFLQFVTLYHVTPFQLAMSVFYAFLWKLNNGHDDLCFSCLHSNRHRNELQSLIGMFVATLPFRMRIHPHWSFEELIEHVQENCSAIFQHTHYPLQQILADFRVNYSNASFLDVLFELLTVSPDMQKLSLDETHLERVSVERLHEATAFDFDVAFVYNPTSETEKMLCSIYGSRDIFDESTIEKIGRRLQLAFSQIFATTLRPNQIGKLSLILPDELEQIQQVAIHHFSGIGTEEHLRQIFSRVLNCESVDVTQSFSEMGGTSLDVLRIVSLIRKDICPTINTSHLFSNPSIQQLAQAIKSFSVVLESTLFVPLKVAIIGCGIGGLSAAIALSRYGHEVTVYERAHFASEVGASISVAANGTKFLEEWGVDTVAGRSVILKKLIMRNWKDGTPNDVYDLSDYKEKWGYVYNMFHRIDLHEQLQVRAKALGVTIIVDHKAVDIDFLHRTVTFDTGRTISVDLIIGADGVRSTLRRLMGIVAETTPSTSACYRCIIPTSRVKQLGLKDFAPNNAIEFWGGFGINKIVLAPCCAGEIVSFYCFYPASLNDQSEEGWNFSATPSMLIERFPDLDPDLLAIFEHCEDIKLWKLVIHEPYPYWVKGCAALLGDAAHPMMPDQSQGACMAIEDAAALGIIFSPKYWGNRIHTVEHGLKMYELLRKSRATRVQAASARARENLNERIGWSSQRNQQNTTNKLTIDEINVYDMDKHLNDLLS</sequence>
<dbReference type="GO" id="GO:0005737">
    <property type="term" value="C:cytoplasm"/>
    <property type="evidence" value="ECO:0007669"/>
    <property type="project" value="TreeGrafter"/>
</dbReference>
<dbReference type="Gene3D" id="1.10.1200.10">
    <property type="entry name" value="ACP-like"/>
    <property type="match status" value="3"/>
</dbReference>
<feature type="domain" description="Carrier" evidence="3">
    <location>
        <begin position="506"/>
        <end position="583"/>
    </location>
</feature>
<dbReference type="InterPro" id="IPR001242">
    <property type="entry name" value="Condensation_dom"/>
</dbReference>
<accession>A0A815IC86</accession>
<dbReference type="Pfam" id="PF00668">
    <property type="entry name" value="Condensation"/>
    <property type="match status" value="2"/>
</dbReference>
<dbReference type="InterPro" id="IPR002938">
    <property type="entry name" value="FAD-bd"/>
</dbReference>
<dbReference type="PRINTS" id="PR00420">
    <property type="entry name" value="RNGMNOXGNASE"/>
</dbReference>
<feature type="domain" description="Carrier" evidence="3">
    <location>
        <begin position="2107"/>
        <end position="2195"/>
    </location>
</feature>
<dbReference type="GO" id="GO:0071949">
    <property type="term" value="F:FAD binding"/>
    <property type="evidence" value="ECO:0007669"/>
    <property type="project" value="InterPro"/>
</dbReference>
<dbReference type="SUPFAM" id="SSF52777">
    <property type="entry name" value="CoA-dependent acyltransferases"/>
    <property type="match status" value="4"/>
</dbReference>
<dbReference type="InterPro" id="IPR036736">
    <property type="entry name" value="ACP-like_sf"/>
</dbReference>
<reference evidence="4" key="1">
    <citation type="submission" date="2021-02" db="EMBL/GenBank/DDBJ databases">
        <authorList>
            <person name="Nowell W R."/>
        </authorList>
    </citation>
    <scope>NUCLEOTIDE SEQUENCE</scope>
</reference>
<dbReference type="InterPro" id="IPR036188">
    <property type="entry name" value="FAD/NAD-bd_sf"/>
</dbReference>
<dbReference type="PANTHER" id="PTHR45527">
    <property type="entry name" value="NONRIBOSOMAL PEPTIDE SYNTHETASE"/>
    <property type="match status" value="1"/>
</dbReference>
<dbReference type="Gene3D" id="3.50.50.60">
    <property type="entry name" value="FAD/NAD(P)-binding domain"/>
    <property type="match status" value="1"/>
</dbReference>
<dbReference type="Pfam" id="PF00550">
    <property type="entry name" value="PP-binding"/>
    <property type="match status" value="2"/>
</dbReference>
<dbReference type="InterPro" id="IPR023213">
    <property type="entry name" value="CAT-like_dom_sf"/>
</dbReference>
<dbReference type="PANTHER" id="PTHR45527:SF1">
    <property type="entry name" value="FATTY ACID SYNTHASE"/>
    <property type="match status" value="1"/>
</dbReference>
<dbReference type="GO" id="GO:0003824">
    <property type="term" value="F:catalytic activity"/>
    <property type="evidence" value="ECO:0007669"/>
    <property type="project" value="InterPro"/>
</dbReference>